<keyword evidence="2" id="KW-0813">Transport</keyword>
<dbReference type="InterPro" id="IPR001991">
    <property type="entry name" value="Na-dicarboxylate_symporter"/>
</dbReference>
<dbReference type="Pfam" id="PF00375">
    <property type="entry name" value="SDF"/>
    <property type="match status" value="1"/>
</dbReference>
<feature type="transmembrane region" description="Helical" evidence="6">
    <location>
        <begin position="234"/>
        <end position="255"/>
    </location>
</feature>
<evidence type="ECO:0000256" key="3">
    <source>
        <dbReference type="ARBA" id="ARBA00022692"/>
    </source>
</evidence>
<protein>
    <submittedName>
        <fullName evidence="7">Dicarboxylate/amino acid:cation symporter</fullName>
    </submittedName>
</protein>
<organism evidence="7 8">
    <name type="scientific">Rheinheimera lutimaris</name>
    <dbReference type="NCBI Taxonomy" id="2740584"/>
    <lineage>
        <taxon>Bacteria</taxon>
        <taxon>Pseudomonadati</taxon>
        <taxon>Pseudomonadota</taxon>
        <taxon>Gammaproteobacteria</taxon>
        <taxon>Chromatiales</taxon>
        <taxon>Chromatiaceae</taxon>
        <taxon>Rheinheimera</taxon>
    </lineage>
</organism>
<reference evidence="7 8" key="1">
    <citation type="submission" date="2020-06" db="EMBL/GenBank/DDBJ databases">
        <title>Rheinheimera sp. nov., a marine bacterium isolated from coastal.</title>
        <authorList>
            <person name="Yu Q."/>
            <person name="Qi Y."/>
            <person name="Pu J."/>
        </authorList>
    </citation>
    <scope>NUCLEOTIDE SEQUENCE [LARGE SCALE GENOMIC DNA]</scope>
    <source>
        <strain evidence="7 8">YQF-2</strain>
    </source>
</reference>
<proteinExistence type="predicted"/>
<feature type="transmembrane region" description="Helical" evidence="6">
    <location>
        <begin position="71"/>
        <end position="93"/>
    </location>
</feature>
<dbReference type="GO" id="GO:0015293">
    <property type="term" value="F:symporter activity"/>
    <property type="evidence" value="ECO:0007669"/>
    <property type="project" value="UniProtKB-KW"/>
</dbReference>
<dbReference type="InterPro" id="IPR036458">
    <property type="entry name" value="Na:dicarbo_symporter_sf"/>
</dbReference>
<dbReference type="EMBL" id="JABSOD010000023">
    <property type="protein sequence ID" value="NRQ44157.1"/>
    <property type="molecule type" value="Genomic_DNA"/>
</dbReference>
<comment type="caution">
    <text evidence="7">The sequence shown here is derived from an EMBL/GenBank/DDBJ whole genome shotgun (WGS) entry which is preliminary data.</text>
</comment>
<name>A0A7Y5ATA0_9GAMM</name>
<gene>
    <name evidence="7" type="ORF">HRH59_16555</name>
</gene>
<accession>A0A7Y5ATA0</accession>
<evidence type="ECO:0000313" key="7">
    <source>
        <dbReference type="EMBL" id="NRQ44157.1"/>
    </source>
</evidence>
<dbReference type="AlphaFoldDB" id="A0A7Y5ATA0"/>
<keyword evidence="4 6" id="KW-1133">Transmembrane helix</keyword>
<dbReference type="SUPFAM" id="SSF118215">
    <property type="entry name" value="Proton glutamate symport protein"/>
    <property type="match status" value="1"/>
</dbReference>
<dbReference type="PANTHER" id="PTHR42865">
    <property type="entry name" value="PROTON/GLUTAMATE-ASPARTATE SYMPORTER"/>
    <property type="match status" value="1"/>
</dbReference>
<evidence type="ECO:0000256" key="2">
    <source>
        <dbReference type="ARBA" id="ARBA00022448"/>
    </source>
</evidence>
<keyword evidence="5 6" id="KW-0472">Membrane</keyword>
<dbReference type="RefSeq" id="WP_173502392.1">
    <property type="nucleotide sequence ID" value="NZ_JABSOD010000023.1"/>
</dbReference>
<keyword evidence="3 6" id="KW-0812">Transmembrane</keyword>
<feature type="transmembrane region" description="Helical" evidence="6">
    <location>
        <begin position="303"/>
        <end position="321"/>
    </location>
</feature>
<feature type="transmembrane region" description="Helical" evidence="6">
    <location>
        <begin position="194"/>
        <end position="213"/>
    </location>
</feature>
<feature type="transmembrane region" description="Helical" evidence="6">
    <location>
        <begin position="7"/>
        <end position="27"/>
    </location>
</feature>
<dbReference type="PANTHER" id="PTHR42865:SF8">
    <property type="entry name" value="SERINE_THREONINE TRANSPORTER SSTT"/>
    <property type="match status" value="1"/>
</dbReference>
<comment type="subcellular location">
    <subcellularLocation>
        <location evidence="1">Membrane</location>
        <topology evidence="1">Multi-pass membrane protein</topology>
    </subcellularLocation>
</comment>
<keyword evidence="8" id="KW-1185">Reference proteome</keyword>
<evidence type="ECO:0000256" key="5">
    <source>
        <dbReference type="ARBA" id="ARBA00023136"/>
    </source>
</evidence>
<feature type="transmembrane region" description="Helical" evidence="6">
    <location>
        <begin position="39"/>
        <end position="59"/>
    </location>
</feature>
<dbReference type="Gene3D" id="1.10.3860.10">
    <property type="entry name" value="Sodium:dicarboxylate symporter"/>
    <property type="match status" value="1"/>
</dbReference>
<evidence type="ECO:0000256" key="1">
    <source>
        <dbReference type="ARBA" id="ARBA00004141"/>
    </source>
</evidence>
<feature type="transmembrane region" description="Helical" evidence="6">
    <location>
        <begin position="122"/>
        <end position="144"/>
    </location>
</feature>
<evidence type="ECO:0000313" key="8">
    <source>
        <dbReference type="Proteomes" id="UP000523161"/>
    </source>
</evidence>
<evidence type="ECO:0000256" key="6">
    <source>
        <dbReference type="SAM" id="Phobius"/>
    </source>
</evidence>
<feature type="transmembrane region" description="Helical" evidence="6">
    <location>
        <begin position="327"/>
        <end position="352"/>
    </location>
</feature>
<dbReference type="PRINTS" id="PR00173">
    <property type="entry name" value="EDTRNSPORT"/>
</dbReference>
<sequence length="379" mass="39521">MALIIKLIAGIVLGMLCGLYAPHWLTQLLITFKGLFGELLFFTVPLLILFFITSGIAALPRNSGKLLSRTLGFAYLSTVIAGTLAFLVASVVVPMLTSANTAAAPTEVTHLTAFIEMDIPPAISVMTALALAFIFGLGIAATQARQLRQLSDQGRDVIQLMLEKVIIPLLPLYIAGEFAQMAAAGTVFTTLKTFGIVLVLAVVMHWCWIITLYTIAGIKAGKSPFTSIKTMMPAYFTALGTMSSAATIPVSLQATKANGVKPDVANFTVPLCATIHLSGSTITIVTCAMAVVTMVNGLEMPSLLTVLPFILMLGVVMLAAPGVPGGAVMSAVGLLGSMLGFGEAAIALMIALYMAQDSFGTACNVTGDGAIAVLVDKAE</sequence>
<feature type="transmembrane region" description="Helical" evidence="6">
    <location>
        <begin position="267"/>
        <end position="291"/>
    </location>
</feature>
<dbReference type="Proteomes" id="UP000523161">
    <property type="component" value="Unassembled WGS sequence"/>
</dbReference>
<evidence type="ECO:0000256" key="4">
    <source>
        <dbReference type="ARBA" id="ARBA00022989"/>
    </source>
</evidence>
<dbReference type="GO" id="GO:0005886">
    <property type="term" value="C:plasma membrane"/>
    <property type="evidence" value="ECO:0007669"/>
    <property type="project" value="UniProtKB-SubCell"/>
</dbReference>